<keyword evidence="1" id="KW-0489">Methyltransferase</keyword>
<evidence type="ECO:0000313" key="13">
    <source>
        <dbReference type="EMBL" id="JAP05477.1"/>
    </source>
</evidence>
<dbReference type="GO" id="GO:0042826">
    <property type="term" value="F:histone deacetylase binding"/>
    <property type="evidence" value="ECO:0007669"/>
    <property type="project" value="TreeGrafter"/>
</dbReference>
<reference evidence="13" key="1">
    <citation type="journal article" date="2018" name="J. Proteomics">
        <title>Exploring the molecular complexity of Triatoma dimidiata sialome.</title>
        <authorList>
            <person name="Santiago P.B."/>
            <person name="de Araujo C.N."/>
            <person name="Charneau S."/>
            <person name="Bastos I.M.D."/>
            <person name="Assumpcao T.C.F."/>
            <person name="Queiroz R.M.L."/>
            <person name="Praca Y.R."/>
            <person name="Cordeiro T.M."/>
            <person name="Garcia C.H.S."/>
            <person name="da Silva I.G."/>
            <person name="Raiol T."/>
            <person name="Motta F.N."/>
            <person name="de Araujo Oliveira J.V."/>
            <person name="de Sousa M.V."/>
            <person name="Ribeiro J.M.C."/>
            <person name="de Santana J.M."/>
        </authorList>
    </citation>
    <scope>NUCLEOTIDE SEQUENCE</scope>
    <source>
        <strain evidence="13">Santander</strain>
        <tissue evidence="13">Salivary glands</tissue>
    </source>
</reference>
<keyword evidence="4" id="KW-0479">Metal-binding</keyword>
<dbReference type="GO" id="GO:0008276">
    <property type="term" value="F:protein methyltransferase activity"/>
    <property type="evidence" value="ECO:0007669"/>
    <property type="project" value="UniProtKB-ARBA"/>
</dbReference>
<protein>
    <recommendedName>
        <fullName evidence="8">Protein-lysine N-methyltransferase SMYD4</fullName>
    </recommendedName>
    <alternativeName>
        <fullName evidence="9">SET and MYND domain-containing protein 4</fullName>
    </alternativeName>
</protein>
<feature type="non-terminal residue" evidence="13">
    <location>
        <position position="547"/>
    </location>
</feature>
<dbReference type="SUPFAM" id="SSF48452">
    <property type="entry name" value="TPR-like"/>
    <property type="match status" value="1"/>
</dbReference>
<keyword evidence="3" id="KW-0949">S-adenosyl-L-methionine</keyword>
<dbReference type="AlphaFoldDB" id="A0A0V0GDK4"/>
<dbReference type="Gene3D" id="1.10.220.160">
    <property type="match status" value="1"/>
</dbReference>
<dbReference type="Gene3D" id="1.25.40.10">
    <property type="entry name" value="Tetratricopeptide repeat domain"/>
    <property type="match status" value="1"/>
</dbReference>
<feature type="domain" description="SET" evidence="11">
    <location>
        <begin position="171"/>
        <end position="475"/>
    </location>
</feature>
<keyword evidence="5 10" id="KW-0863">Zinc-finger</keyword>
<evidence type="ECO:0000256" key="2">
    <source>
        <dbReference type="ARBA" id="ARBA00022679"/>
    </source>
</evidence>
<dbReference type="Pfam" id="PF00856">
    <property type="entry name" value="SET"/>
    <property type="match status" value="1"/>
</dbReference>
<dbReference type="InterPro" id="IPR052097">
    <property type="entry name" value="SET-MYND_domain_protein"/>
</dbReference>
<dbReference type="PROSITE" id="PS01360">
    <property type="entry name" value="ZF_MYND_1"/>
    <property type="match status" value="1"/>
</dbReference>
<dbReference type="GO" id="GO:0032259">
    <property type="term" value="P:methylation"/>
    <property type="evidence" value="ECO:0007669"/>
    <property type="project" value="UniProtKB-KW"/>
</dbReference>
<dbReference type="Gene3D" id="6.10.140.2220">
    <property type="match status" value="1"/>
</dbReference>
<evidence type="ECO:0000256" key="5">
    <source>
        <dbReference type="ARBA" id="ARBA00022771"/>
    </source>
</evidence>
<dbReference type="SUPFAM" id="SSF144232">
    <property type="entry name" value="HIT/MYND zinc finger-like"/>
    <property type="match status" value="1"/>
</dbReference>
<organism evidence="13">
    <name type="scientific">Triatoma dimidiata</name>
    <name type="common">Kissing bug</name>
    <name type="synonym">Meccus dimidiatus</name>
    <dbReference type="NCBI Taxonomy" id="72491"/>
    <lineage>
        <taxon>Eukaryota</taxon>
        <taxon>Metazoa</taxon>
        <taxon>Ecdysozoa</taxon>
        <taxon>Arthropoda</taxon>
        <taxon>Hexapoda</taxon>
        <taxon>Insecta</taxon>
        <taxon>Pterygota</taxon>
        <taxon>Neoptera</taxon>
        <taxon>Paraneoptera</taxon>
        <taxon>Hemiptera</taxon>
        <taxon>Heteroptera</taxon>
        <taxon>Panheteroptera</taxon>
        <taxon>Cimicomorpha</taxon>
        <taxon>Reduviidae</taxon>
        <taxon>Triatominae</taxon>
        <taxon>Triatoma</taxon>
    </lineage>
</organism>
<dbReference type="InterPro" id="IPR044421">
    <property type="entry name" value="SMYD4_SET"/>
</dbReference>
<dbReference type="CDD" id="cd10536">
    <property type="entry name" value="SET_SMYD4"/>
    <property type="match status" value="1"/>
</dbReference>
<dbReference type="PROSITE" id="PS50865">
    <property type="entry name" value="ZF_MYND_2"/>
    <property type="match status" value="1"/>
</dbReference>
<keyword evidence="6" id="KW-0862">Zinc</keyword>
<dbReference type="InterPro" id="IPR011990">
    <property type="entry name" value="TPR-like_helical_dom_sf"/>
</dbReference>
<evidence type="ECO:0000256" key="4">
    <source>
        <dbReference type="ARBA" id="ARBA00022723"/>
    </source>
</evidence>
<evidence type="ECO:0000259" key="11">
    <source>
        <dbReference type="PROSITE" id="PS50280"/>
    </source>
</evidence>
<evidence type="ECO:0000256" key="7">
    <source>
        <dbReference type="ARBA" id="ARBA00093423"/>
    </source>
</evidence>
<name>A0A0V0GDK4_TRIDM</name>
<evidence type="ECO:0000256" key="6">
    <source>
        <dbReference type="ARBA" id="ARBA00022833"/>
    </source>
</evidence>
<evidence type="ECO:0000256" key="3">
    <source>
        <dbReference type="ARBA" id="ARBA00022691"/>
    </source>
</evidence>
<dbReference type="GO" id="GO:0005634">
    <property type="term" value="C:nucleus"/>
    <property type="evidence" value="ECO:0007669"/>
    <property type="project" value="TreeGrafter"/>
</dbReference>
<dbReference type="GO" id="GO:0005737">
    <property type="term" value="C:cytoplasm"/>
    <property type="evidence" value="ECO:0007669"/>
    <property type="project" value="TreeGrafter"/>
</dbReference>
<comment type="function">
    <text evidence="7">Protein-lysine N-methyltransferase. Monomethylates PRMT5, modulating its transcriptional activity. May also act as a histone methyltransferase. Plays a critical role in cardiac development. Acts as a key epigenetic regulator of gene expression during cardiac development via its dual activities as a methyltransferase and negative regulator of HDAC1.</text>
</comment>
<dbReference type="Gene3D" id="2.170.270.10">
    <property type="entry name" value="SET domain"/>
    <property type="match status" value="1"/>
</dbReference>
<dbReference type="EMBL" id="GECL01000647">
    <property type="protein sequence ID" value="JAP05477.1"/>
    <property type="molecule type" value="Transcribed_RNA"/>
</dbReference>
<evidence type="ECO:0000256" key="8">
    <source>
        <dbReference type="ARBA" id="ARBA00093635"/>
    </source>
</evidence>
<dbReference type="PANTHER" id="PTHR46165:SF6">
    <property type="entry name" value="SET AND MYND DOMAIN-CONTAINING PROTEIN 4-LIKE PROTEIN"/>
    <property type="match status" value="1"/>
</dbReference>
<dbReference type="InterPro" id="IPR046341">
    <property type="entry name" value="SET_dom_sf"/>
</dbReference>
<sequence length="547" mass="62139">KKSDKFSAKYRAEGNEAFKQNKDMIALECYTKAVAFASTNGEELALGHANRSAVTFFLGEFDHCMRDIDRALRGRYPEKLMYKLLERKGKCLMELGRSKEAYDVFSAALESLSKSDLDTVKINGFRHNVKRWLEKIQSENEPVPVKSEVENSHNLPCLSHPPSDYIQVASKAVDICFSNSMGRHIVAANDIYPGDVIAVEKPYASVLLPDMYTFFCFMCKQRCHSLIPCLHCTEILFCSEKCRTESWEQSHCVECNLLPTLLKIGCENMELLAVKILLLATGAGKRLLQFIENEGEFESFDDPKDQGFSEGKYLSDNYKSVHNLEKNADVRNLHDICRRSVMAACILHALEECTDFFKHFEKKCEESPVYLYYINEFPGGGGLTITKCTVGAIILSYLFSVPCNAHEVAEMRLKPKGDEYSTEFVEIGGAIYPFLSLINHSCDPNVVRYNYCADLVVLTAIQVIKKGEQIFDNYSYHHAVHTKEVRQTQLLSQYFFACKCPACIYDWSSYASLPEKDPDYCENARKEEVEKASVKFKTVLKEINCGK</sequence>
<feature type="non-terminal residue" evidence="13">
    <location>
        <position position="1"/>
    </location>
</feature>
<evidence type="ECO:0000256" key="10">
    <source>
        <dbReference type="PROSITE-ProRule" id="PRU00134"/>
    </source>
</evidence>
<feature type="domain" description="MYND-type" evidence="12">
    <location>
        <begin position="216"/>
        <end position="255"/>
    </location>
</feature>
<dbReference type="SUPFAM" id="SSF82199">
    <property type="entry name" value="SET domain"/>
    <property type="match status" value="1"/>
</dbReference>
<evidence type="ECO:0000256" key="1">
    <source>
        <dbReference type="ARBA" id="ARBA00022603"/>
    </source>
</evidence>
<dbReference type="PROSITE" id="PS50280">
    <property type="entry name" value="SET"/>
    <property type="match status" value="1"/>
</dbReference>
<dbReference type="GO" id="GO:0008270">
    <property type="term" value="F:zinc ion binding"/>
    <property type="evidence" value="ECO:0007669"/>
    <property type="project" value="UniProtKB-KW"/>
</dbReference>
<dbReference type="GO" id="GO:0008757">
    <property type="term" value="F:S-adenosylmethionine-dependent methyltransferase activity"/>
    <property type="evidence" value="ECO:0007669"/>
    <property type="project" value="UniProtKB-ARBA"/>
</dbReference>
<dbReference type="GO" id="GO:0008170">
    <property type="term" value="F:N-methyltransferase activity"/>
    <property type="evidence" value="ECO:0007669"/>
    <property type="project" value="UniProtKB-ARBA"/>
</dbReference>
<dbReference type="PANTHER" id="PTHR46165">
    <property type="entry name" value="SET AND MYND DOMAIN-CONTAINING PROTEIN 4"/>
    <property type="match status" value="1"/>
</dbReference>
<dbReference type="InterPro" id="IPR001214">
    <property type="entry name" value="SET_dom"/>
</dbReference>
<keyword evidence="2" id="KW-0808">Transferase</keyword>
<proteinExistence type="predicted"/>
<evidence type="ECO:0000256" key="9">
    <source>
        <dbReference type="ARBA" id="ARBA00093680"/>
    </source>
</evidence>
<evidence type="ECO:0000259" key="12">
    <source>
        <dbReference type="PROSITE" id="PS50865"/>
    </source>
</evidence>
<dbReference type="InterPro" id="IPR002893">
    <property type="entry name" value="Znf_MYND"/>
</dbReference>
<accession>A0A0V0GDK4</accession>
<dbReference type="SMART" id="SM00317">
    <property type="entry name" value="SET"/>
    <property type="match status" value="1"/>
</dbReference>